<dbReference type="InterPro" id="IPR011019">
    <property type="entry name" value="KIND_dom"/>
</dbReference>
<evidence type="ECO:0000313" key="15">
    <source>
        <dbReference type="EMBL" id="KAF4097034.1"/>
    </source>
</evidence>
<accession>A0A7J6BPZ1</accession>
<dbReference type="PANTHER" id="PTHR21345:SF9">
    <property type="entry name" value="KIND DOMAIN-CONTAINING PROTEIN"/>
    <property type="match status" value="1"/>
</dbReference>
<dbReference type="Pfam" id="PF16474">
    <property type="entry name" value="KIND"/>
    <property type="match status" value="2"/>
</dbReference>
<dbReference type="GO" id="GO:0048193">
    <property type="term" value="P:Golgi vesicle transport"/>
    <property type="evidence" value="ECO:0007669"/>
    <property type="project" value="TreeGrafter"/>
</dbReference>
<dbReference type="GO" id="GO:0051295">
    <property type="term" value="P:establishment of meiotic spindle localization"/>
    <property type="evidence" value="ECO:0007669"/>
    <property type="project" value="TreeGrafter"/>
</dbReference>
<gene>
    <name evidence="15" type="ORF">G5714_023003</name>
</gene>
<keyword evidence="9" id="KW-0653">Protein transport</keyword>
<keyword evidence="7" id="KW-0963">Cytoplasm</keyword>
<dbReference type="GO" id="GO:0040038">
    <property type="term" value="P:polar body extrusion after meiotic divisions"/>
    <property type="evidence" value="ECO:0007669"/>
    <property type="project" value="TreeGrafter"/>
</dbReference>
<comment type="subcellular location">
    <subcellularLocation>
        <location evidence="3">Cell membrane</location>
        <topology evidence="3">Peripheral membrane protein</topology>
        <orientation evidence="3">Cytoplasmic side</orientation>
    </subcellularLocation>
    <subcellularLocation>
        <location evidence="2">Cytoplasm</location>
        <location evidence="2">Cytoskeleton</location>
    </subcellularLocation>
    <subcellularLocation>
        <location evidence="1">Cytoplasmic vesicle membrane</location>
        <topology evidence="1">Peripheral membrane protein</topology>
        <orientation evidence="1">Cytoplasmic side</orientation>
    </subcellularLocation>
</comment>
<evidence type="ECO:0000256" key="6">
    <source>
        <dbReference type="ARBA" id="ARBA00022475"/>
    </source>
</evidence>
<evidence type="ECO:0000313" key="16">
    <source>
        <dbReference type="Proteomes" id="UP000579812"/>
    </source>
</evidence>
<evidence type="ECO:0000256" key="10">
    <source>
        <dbReference type="ARBA" id="ARBA00023136"/>
    </source>
</evidence>
<feature type="domain" description="KIND" evidence="14">
    <location>
        <begin position="16"/>
        <end position="182"/>
    </location>
</feature>
<dbReference type="GO" id="GO:0015031">
    <property type="term" value="P:protein transport"/>
    <property type="evidence" value="ECO:0007669"/>
    <property type="project" value="UniProtKB-KW"/>
</dbReference>
<evidence type="ECO:0000256" key="11">
    <source>
        <dbReference type="ARBA" id="ARBA00023203"/>
    </source>
</evidence>
<evidence type="ECO:0000256" key="4">
    <source>
        <dbReference type="ARBA" id="ARBA00010956"/>
    </source>
</evidence>
<dbReference type="Proteomes" id="UP000579812">
    <property type="component" value="Unassembled WGS sequence"/>
</dbReference>
<dbReference type="PROSITE" id="PS51377">
    <property type="entry name" value="KIND"/>
    <property type="match status" value="1"/>
</dbReference>
<comment type="similarity">
    <text evidence="4">Belongs to the spire family.</text>
</comment>
<dbReference type="SMART" id="SM00750">
    <property type="entry name" value="KIND"/>
    <property type="match status" value="1"/>
</dbReference>
<dbReference type="GO" id="GO:0030659">
    <property type="term" value="C:cytoplasmic vesicle membrane"/>
    <property type="evidence" value="ECO:0007669"/>
    <property type="project" value="UniProtKB-SubCell"/>
</dbReference>
<evidence type="ECO:0000256" key="12">
    <source>
        <dbReference type="ARBA" id="ARBA00023212"/>
    </source>
</evidence>
<evidence type="ECO:0000256" key="2">
    <source>
        <dbReference type="ARBA" id="ARBA00004245"/>
    </source>
</evidence>
<dbReference type="OrthoDB" id="10043757at2759"/>
<reference evidence="15 16" key="1">
    <citation type="submission" date="2020-04" db="EMBL/GenBank/DDBJ databases">
        <title>Chromosome-level genome assembly of a cyprinid fish Onychostoma macrolepis by integration of Nanopore Sequencing, Bionano and Hi-C technology.</title>
        <authorList>
            <person name="Wang D."/>
        </authorList>
    </citation>
    <scope>NUCLEOTIDE SEQUENCE [LARGE SCALE GENOMIC DNA]</scope>
    <source>
        <strain evidence="15">SWU-2019</strain>
        <tissue evidence="15">Muscle</tissue>
    </source>
</reference>
<evidence type="ECO:0000256" key="7">
    <source>
        <dbReference type="ARBA" id="ARBA00022490"/>
    </source>
</evidence>
<comment type="caution">
    <text evidence="15">The sequence shown here is derived from an EMBL/GenBank/DDBJ whole genome shotgun (WGS) entry which is preliminary data.</text>
</comment>
<proteinExistence type="inferred from homology"/>
<dbReference type="GO" id="GO:0008017">
    <property type="term" value="F:microtubule binding"/>
    <property type="evidence" value="ECO:0007669"/>
    <property type="project" value="TreeGrafter"/>
</dbReference>
<dbReference type="GO" id="GO:0045010">
    <property type="term" value="P:actin nucleation"/>
    <property type="evidence" value="ECO:0007669"/>
    <property type="project" value="InterPro"/>
</dbReference>
<sequence length="579" mass="65567">MMELYAMSHRCSNEQMSLAEMLEVQDHPVSEEQAWALCYQLCCILSHQPGEQTRRAAVCPAAEAVLFSGDGGVSLRQSTGETGKSTGHSCVIKTEEQAVEFVGRLVYLSLDWGLETQVERELSETLEILVCQMTKVNLGCNQPICSIADVIHVCKQRLYDPSQAAKHYRSVCSSLFSHTVELCQCLQIVQQSRKSLQKLFESETQLVAQVTTDWVSSWRDLVDELSRGVLLRPLAKKLTVSKCPQPAETPPFNQLLRDIQCRRYTLRKVQLTDVGDGQRKLDPHQTLLEFIRSRPKLRPASERRISLKPKEQVSLHELLMEEIRSTDHCKRLAHNTEPNYKNGLTINEAAEERSLLKSASHRIRSNEAVGSGSDAQDASFTVTQSLLDFRLCAGKRRTRSFACNQDLFKVVESSNRGSVLTTIVDVMKMHSSEEKGDVKDLSCERYGDWRVCSCCAMRSLYFTWHNVCSVCQRVVCPGCCLEMRLPSKRCVNLPLSFFKQIVMKDGEQSQRNFWSERWSWNSVWIPLVLVSSGSSSSSLHTQAMRGWYSQDICVRCQKDLLQACDSLPSRCPVTDSQEI</sequence>
<keyword evidence="8" id="KW-0677">Repeat</keyword>
<evidence type="ECO:0000256" key="13">
    <source>
        <dbReference type="ARBA" id="ARBA00023329"/>
    </source>
</evidence>
<dbReference type="PANTHER" id="PTHR21345">
    <property type="entry name" value="SPIRE"/>
    <property type="match status" value="1"/>
</dbReference>
<dbReference type="Gene3D" id="1.10.510.10">
    <property type="entry name" value="Transferase(Phosphotransferase) domain 1"/>
    <property type="match status" value="1"/>
</dbReference>
<keyword evidence="10" id="KW-0472">Membrane</keyword>
<dbReference type="GO" id="GO:0005938">
    <property type="term" value="C:cell cortex"/>
    <property type="evidence" value="ECO:0007669"/>
    <property type="project" value="TreeGrafter"/>
</dbReference>
<evidence type="ECO:0000256" key="9">
    <source>
        <dbReference type="ARBA" id="ARBA00022927"/>
    </source>
</evidence>
<dbReference type="GO" id="GO:0005886">
    <property type="term" value="C:plasma membrane"/>
    <property type="evidence" value="ECO:0007669"/>
    <property type="project" value="UniProtKB-SubCell"/>
</dbReference>
<dbReference type="GO" id="GO:0051639">
    <property type="term" value="P:actin filament network formation"/>
    <property type="evidence" value="ECO:0007669"/>
    <property type="project" value="TreeGrafter"/>
</dbReference>
<keyword evidence="5" id="KW-0813">Transport</keyword>
<evidence type="ECO:0000256" key="8">
    <source>
        <dbReference type="ARBA" id="ARBA00022737"/>
    </source>
</evidence>
<keyword evidence="6" id="KW-1003">Cell membrane</keyword>
<organism evidence="15 16">
    <name type="scientific">Onychostoma macrolepis</name>
    <dbReference type="NCBI Taxonomy" id="369639"/>
    <lineage>
        <taxon>Eukaryota</taxon>
        <taxon>Metazoa</taxon>
        <taxon>Chordata</taxon>
        <taxon>Craniata</taxon>
        <taxon>Vertebrata</taxon>
        <taxon>Euteleostomi</taxon>
        <taxon>Actinopterygii</taxon>
        <taxon>Neopterygii</taxon>
        <taxon>Teleostei</taxon>
        <taxon>Ostariophysi</taxon>
        <taxon>Cypriniformes</taxon>
        <taxon>Cyprinidae</taxon>
        <taxon>Acrossocheilinae</taxon>
        <taxon>Onychostoma</taxon>
    </lineage>
</organism>
<keyword evidence="13" id="KW-0968">Cytoplasmic vesicle</keyword>
<dbReference type="GO" id="GO:0036089">
    <property type="term" value="P:cleavage furrow formation"/>
    <property type="evidence" value="ECO:0007669"/>
    <property type="project" value="TreeGrafter"/>
</dbReference>
<name>A0A7J6BPZ1_9TELE</name>
<dbReference type="InterPro" id="IPR029901">
    <property type="entry name" value="Spire"/>
</dbReference>
<keyword evidence="16" id="KW-1185">Reference proteome</keyword>
<keyword evidence="11" id="KW-0009">Actin-binding</keyword>
<dbReference type="AlphaFoldDB" id="A0A7J6BPZ1"/>
<keyword evidence="12" id="KW-0206">Cytoskeleton</keyword>
<evidence type="ECO:0000259" key="14">
    <source>
        <dbReference type="PROSITE" id="PS51377"/>
    </source>
</evidence>
<dbReference type="GO" id="GO:0030041">
    <property type="term" value="P:actin filament polymerization"/>
    <property type="evidence" value="ECO:0007669"/>
    <property type="project" value="TreeGrafter"/>
</dbReference>
<dbReference type="GO" id="GO:0005856">
    <property type="term" value="C:cytoskeleton"/>
    <property type="evidence" value="ECO:0007669"/>
    <property type="project" value="UniProtKB-SubCell"/>
</dbReference>
<evidence type="ECO:0000256" key="5">
    <source>
        <dbReference type="ARBA" id="ARBA00022448"/>
    </source>
</evidence>
<protein>
    <recommendedName>
        <fullName evidence="14">KIND domain-containing protein</fullName>
    </recommendedName>
</protein>
<evidence type="ECO:0000256" key="1">
    <source>
        <dbReference type="ARBA" id="ARBA00004180"/>
    </source>
</evidence>
<dbReference type="GO" id="GO:0003779">
    <property type="term" value="F:actin binding"/>
    <property type="evidence" value="ECO:0007669"/>
    <property type="project" value="UniProtKB-KW"/>
</dbReference>
<evidence type="ECO:0000256" key="3">
    <source>
        <dbReference type="ARBA" id="ARBA00004413"/>
    </source>
</evidence>
<dbReference type="EMBL" id="JAAMOB010000023">
    <property type="protein sequence ID" value="KAF4097034.1"/>
    <property type="molecule type" value="Genomic_DNA"/>
</dbReference>